<dbReference type="RefSeq" id="WP_087861650.1">
    <property type="nucleotide sequence ID" value="NZ_LT859958.1"/>
</dbReference>
<proteinExistence type="predicted"/>
<name>A0A1Y6K244_9CHLR</name>
<gene>
    <name evidence="2" type="ORF">CFX1CAM_0666</name>
</gene>
<keyword evidence="1" id="KW-1133">Transmembrane helix</keyword>
<evidence type="ECO:0008006" key="4">
    <source>
        <dbReference type="Google" id="ProtNLM"/>
    </source>
</evidence>
<dbReference type="InterPro" id="IPR051675">
    <property type="entry name" value="Endo/Exo/Phosphatase_dom_1"/>
</dbReference>
<dbReference type="KEGG" id="abat:CFX1CAM_0666"/>
<sequence>MTQPHENLIDINLATLQELTTIHGIGPVLAARIIEQRPYEKIEDLERVSGINHIKFLSIAPFVTVSEKKPRVTPRKTASQPEAVAPASELGETEAFLFLEDHNLRQDALLIIFGGFILGLVILLLRRSRR</sequence>
<evidence type="ECO:0000256" key="1">
    <source>
        <dbReference type="SAM" id="Phobius"/>
    </source>
</evidence>
<evidence type="ECO:0000313" key="3">
    <source>
        <dbReference type="Proteomes" id="UP000195514"/>
    </source>
</evidence>
<keyword evidence="3" id="KW-1185">Reference proteome</keyword>
<evidence type="ECO:0000313" key="2">
    <source>
        <dbReference type="EMBL" id="SMX53731.1"/>
    </source>
</evidence>
<feature type="transmembrane region" description="Helical" evidence="1">
    <location>
        <begin position="108"/>
        <end position="125"/>
    </location>
</feature>
<accession>A0A1Y6K244</accession>
<dbReference type="OrthoDB" id="9790239at2"/>
<dbReference type="PANTHER" id="PTHR21180">
    <property type="entry name" value="ENDONUCLEASE/EXONUCLEASE/PHOSPHATASE FAMILY DOMAIN-CONTAINING PROTEIN 1"/>
    <property type="match status" value="1"/>
</dbReference>
<keyword evidence="1" id="KW-0812">Transmembrane</keyword>
<dbReference type="AlphaFoldDB" id="A0A1Y6K244"/>
<dbReference type="EMBL" id="LT859958">
    <property type="protein sequence ID" value="SMX53731.1"/>
    <property type="molecule type" value="Genomic_DNA"/>
</dbReference>
<protein>
    <recommendedName>
        <fullName evidence="4">Helix-hairpin-helix domain-containing protein</fullName>
    </recommendedName>
</protein>
<dbReference type="Gene3D" id="1.10.150.320">
    <property type="entry name" value="Photosystem II 12 kDa extrinsic protein"/>
    <property type="match status" value="1"/>
</dbReference>
<keyword evidence="1" id="KW-0472">Membrane</keyword>
<dbReference type="Proteomes" id="UP000195514">
    <property type="component" value="Chromosome I"/>
</dbReference>
<reference evidence="3" key="1">
    <citation type="submission" date="2017-05" db="EMBL/GenBank/DDBJ databases">
        <authorList>
            <person name="Kirkegaard R."/>
            <person name="Mcilroy J S."/>
        </authorList>
    </citation>
    <scope>NUCLEOTIDE SEQUENCE [LARGE SCALE GENOMIC DNA]</scope>
</reference>
<organism evidence="2 3">
    <name type="scientific">Candidatus Brevifilum fermentans</name>
    <dbReference type="NCBI Taxonomy" id="1986204"/>
    <lineage>
        <taxon>Bacteria</taxon>
        <taxon>Bacillati</taxon>
        <taxon>Chloroflexota</taxon>
        <taxon>Anaerolineae</taxon>
        <taxon>Anaerolineales</taxon>
        <taxon>Anaerolineaceae</taxon>
        <taxon>Candidatus Brevifilum</taxon>
    </lineage>
</organism>
<dbReference type="PANTHER" id="PTHR21180:SF32">
    <property type="entry name" value="ENDONUCLEASE_EXONUCLEASE_PHOSPHATASE FAMILY DOMAIN-CONTAINING PROTEIN 1"/>
    <property type="match status" value="1"/>
</dbReference>
<dbReference type="SUPFAM" id="SSF81585">
    <property type="entry name" value="PsbU/PolX domain-like"/>
    <property type="match status" value="1"/>
</dbReference>
<dbReference type="Pfam" id="PF12836">
    <property type="entry name" value="HHH_3"/>
    <property type="match status" value="1"/>
</dbReference>